<evidence type="ECO:0000313" key="2">
    <source>
        <dbReference type="Proteomes" id="UP000186922"/>
    </source>
</evidence>
<evidence type="ECO:0000313" key="1">
    <source>
        <dbReference type="EMBL" id="GAU95068.1"/>
    </source>
</evidence>
<protein>
    <submittedName>
        <fullName evidence="1">Uncharacterized protein</fullName>
    </submittedName>
</protein>
<dbReference type="AlphaFoldDB" id="A0A1D1V971"/>
<reference evidence="1 2" key="1">
    <citation type="journal article" date="2016" name="Nat. Commun.">
        <title>Extremotolerant tardigrade genome and improved radiotolerance of human cultured cells by tardigrade-unique protein.</title>
        <authorList>
            <person name="Hashimoto T."/>
            <person name="Horikawa D.D."/>
            <person name="Saito Y."/>
            <person name="Kuwahara H."/>
            <person name="Kozuka-Hata H."/>
            <person name="Shin-I T."/>
            <person name="Minakuchi Y."/>
            <person name="Ohishi K."/>
            <person name="Motoyama A."/>
            <person name="Aizu T."/>
            <person name="Enomoto A."/>
            <person name="Kondo K."/>
            <person name="Tanaka S."/>
            <person name="Hara Y."/>
            <person name="Koshikawa S."/>
            <person name="Sagara H."/>
            <person name="Miura T."/>
            <person name="Yokobori S."/>
            <person name="Miyagawa K."/>
            <person name="Suzuki Y."/>
            <person name="Kubo T."/>
            <person name="Oyama M."/>
            <person name="Kohara Y."/>
            <person name="Fujiyama A."/>
            <person name="Arakawa K."/>
            <person name="Katayama T."/>
            <person name="Toyoda A."/>
            <person name="Kunieda T."/>
        </authorList>
    </citation>
    <scope>NUCLEOTIDE SEQUENCE [LARGE SCALE GENOMIC DNA]</scope>
    <source>
        <strain evidence="1 2">YOKOZUNA-1</strain>
    </source>
</reference>
<dbReference type="EMBL" id="BDGG01000003">
    <property type="protein sequence ID" value="GAU95068.1"/>
    <property type="molecule type" value="Genomic_DNA"/>
</dbReference>
<dbReference type="Proteomes" id="UP000186922">
    <property type="component" value="Unassembled WGS sequence"/>
</dbReference>
<gene>
    <name evidence="1" type="primary">RvY_06746-1</name>
    <name evidence="1" type="synonym">RvY_06746.1</name>
    <name evidence="1" type="ORF">RvY_06746</name>
</gene>
<proteinExistence type="predicted"/>
<organism evidence="1 2">
    <name type="scientific">Ramazzottius varieornatus</name>
    <name type="common">Water bear</name>
    <name type="synonym">Tardigrade</name>
    <dbReference type="NCBI Taxonomy" id="947166"/>
    <lineage>
        <taxon>Eukaryota</taxon>
        <taxon>Metazoa</taxon>
        <taxon>Ecdysozoa</taxon>
        <taxon>Tardigrada</taxon>
        <taxon>Eutardigrada</taxon>
        <taxon>Parachela</taxon>
        <taxon>Hypsibioidea</taxon>
        <taxon>Ramazzottiidae</taxon>
        <taxon>Ramazzottius</taxon>
    </lineage>
</organism>
<accession>A0A1D1V971</accession>
<name>A0A1D1V971_RAMVA</name>
<comment type="caution">
    <text evidence="1">The sequence shown here is derived from an EMBL/GenBank/DDBJ whole genome shotgun (WGS) entry which is preliminary data.</text>
</comment>
<keyword evidence="2" id="KW-1185">Reference proteome</keyword>
<sequence length="65" mass="7369">MASSCSNQYPNPVPACNRVVSMTRRHCHRLLSAGKDWPPDSLTLAYWRCMSRGGVHYDRPVGTDY</sequence>